<feature type="region of interest" description="Disordered" evidence="1">
    <location>
        <begin position="160"/>
        <end position="183"/>
    </location>
</feature>
<dbReference type="Proteomes" id="UP000016932">
    <property type="component" value="Unassembled WGS sequence"/>
</dbReference>
<protein>
    <submittedName>
        <fullName evidence="2">Uncharacterized protein</fullName>
    </submittedName>
</protein>
<dbReference type="HOGENOM" id="CLU_1478497_0_0_1"/>
<reference evidence="2 3" key="1">
    <citation type="journal article" date="2012" name="PLoS Pathog.">
        <title>Diverse lifestyles and strategies of plant pathogenesis encoded in the genomes of eighteen Dothideomycetes fungi.</title>
        <authorList>
            <person name="Ohm R.A."/>
            <person name="Feau N."/>
            <person name="Henrissat B."/>
            <person name="Schoch C.L."/>
            <person name="Horwitz B.A."/>
            <person name="Barry K.W."/>
            <person name="Condon B.J."/>
            <person name="Copeland A.C."/>
            <person name="Dhillon B."/>
            <person name="Glaser F."/>
            <person name="Hesse C.N."/>
            <person name="Kosti I."/>
            <person name="LaButti K."/>
            <person name="Lindquist E.A."/>
            <person name="Lucas S."/>
            <person name="Salamov A.A."/>
            <person name="Bradshaw R.E."/>
            <person name="Ciuffetti L."/>
            <person name="Hamelin R.C."/>
            <person name="Kema G.H.J."/>
            <person name="Lawrence C."/>
            <person name="Scott J.A."/>
            <person name="Spatafora J.W."/>
            <person name="Turgeon B.G."/>
            <person name="de Wit P.J.G.M."/>
            <person name="Zhong S."/>
            <person name="Goodwin S.B."/>
            <person name="Grigoriev I.V."/>
        </authorList>
    </citation>
    <scope>NUCLEOTIDE SEQUENCE [LARGE SCALE GENOMIC DNA]</scope>
    <source>
        <strain evidence="2 3">CIRAD86</strain>
    </source>
</reference>
<organism evidence="2 3">
    <name type="scientific">Pseudocercospora fijiensis (strain CIRAD86)</name>
    <name type="common">Black leaf streak disease fungus</name>
    <name type="synonym">Mycosphaerella fijiensis</name>
    <dbReference type="NCBI Taxonomy" id="383855"/>
    <lineage>
        <taxon>Eukaryota</taxon>
        <taxon>Fungi</taxon>
        <taxon>Dikarya</taxon>
        <taxon>Ascomycota</taxon>
        <taxon>Pezizomycotina</taxon>
        <taxon>Dothideomycetes</taxon>
        <taxon>Dothideomycetidae</taxon>
        <taxon>Mycosphaerellales</taxon>
        <taxon>Mycosphaerellaceae</taxon>
        <taxon>Pseudocercospora</taxon>
    </lineage>
</organism>
<name>M2ZJH7_PSEFD</name>
<feature type="compositionally biased region" description="Polar residues" evidence="1">
    <location>
        <begin position="44"/>
        <end position="63"/>
    </location>
</feature>
<evidence type="ECO:0000313" key="2">
    <source>
        <dbReference type="EMBL" id="EME79239.1"/>
    </source>
</evidence>
<dbReference type="VEuPathDB" id="FungiDB:MYCFIDRAFT_208732"/>
<accession>M2ZJH7</accession>
<feature type="compositionally biased region" description="Basic and acidic residues" evidence="1">
    <location>
        <begin position="85"/>
        <end position="101"/>
    </location>
</feature>
<feature type="compositionally biased region" description="Polar residues" evidence="1">
    <location>
        <begin position="130"/>
        <end position="143"/>
    </location>
</feature>
<dbReference type="KEGG" id="pfj:MYCFIDRAFT_208732"/>
<dbReference type="OrthoDB" id="3029913at2759"/>
<dbReference type="GeneID" id="19336709"/>
<evidence type="ECO:0000313" key="3">
    <source>
        <dbReference type="Proteomes" id="UP000016932"/>
    </source>
</evidence>
<gene>
    <name evidence="2" type="ORF">MYCFIDRAFT_208732</name>
</gene>
<proteinExistence type="predicted"/>
<evidence type="ECO:0000256" key="1">
    <source>
        <dbReference type="SAM" id="MobiDB-lite"/>
    </source>
</evidence>
<feature type="region of interest" description="Disordered" evidence="1">
    <location>
        <begin position="41"/>
        <end position="143"/>
    </location>
</feature>
<dbReference type="AlphaFoldDB" id="M2ZJH7"/>
<sequence length="183" mass="19858">MQFNNKDGVMTKYFEDDTASSAVTAEILGSFVSIMNIRAPKAGTSASSDSNDQPPDATTTSRQIRVPADIDSDKTKWQIIPPNDPDTHTTPKEKTPDRRNETTAPPLPSASGQRTPRYPKGFSPDASKFPNDQKTTGQTPLPLKISSQWITDAFILGTTPIPKSKTVNSIPIFPPKHPISGIP</sequence>
<dbReference type="RefSeq" id="XP_007930012.1">
    <property type="nucleotide sequence ID" value="XM_007931821.1"/>
</dbReference>
<feature type="non-terminal residue" evidence="2">
    <location>
        <position position="183"/>
    </location>
</feature>
<keyword evidence="3" id="KW-1185">Reference proteome</keyword>
<dbReference type="EMBL" id="KB446562">
    <property type="protein sequence ID" value="EME79239.1"/>
    <property type="molecule type" value="Genomic_DNA"/>
</dbReference>